<evidence type="ECO:0000313" key="2">
    <source>
        <dbReference type="EMBL" id="TXF88631.1"/>
    </source>
</evidence>
<dbReference type="PROSITE" id="PS51257">
    <property type="entry name" value="PROKAR_LIPOPROTEIN"/>
    <property type="match status" value="1"/>
</dbReference>
<name>A0A5C7FD53_9BACT</name>
<comment type="caution">
    <text evidence="2">The sequence shown here is derived from an EMBL/GenBank/DDBJ whole genome shotgun (WGS) entry which is preliminary data.</text>
</comment>
<dbReference type="SUPFAM" id="SSF56601">
    <property type="entry name" value="beta-lactamase/transpeptidase-like"/>
    <property type="match status" value="1"/>
</dbReference>
<dbReference type="RefSeq" id="WP_147931431.1">
    <property type="nucleotide sequence ID" value="NZ_VOXD01000021.1"/>
</dbReference>
<dbReference type="InterPro" id="IPR012338">
    <property type="entry name" value="Beta-lactam/transpept-like"/>
</dbReference>
<proteinExistence type="predicted"/>
<dbReference type="AlphaFoldDB" id="A0A5C7FD53"/>
<evidence type="ECO:0000259" key="1">
    <source>
        <dbReference type="Pfam" id="PF00144"/>
    </source>
</evidence>
<dbReference type="Pfam" id="PF00144">
    <property type="entry name" value="Beta-lactamase"/>
    <property type="match status" value="1"/>
</dbReference>
<dbReference type="Gene3D" id="3.40.710.10">
    <property type="entry name" value="DD-peptidase/beta-lactamase superfamily"/>
    <property type="match status" value="1"/>
</dbReference>
<reference evidence="2 3" key="1">
    <citation type="submission" date="2019-08" db="EMBL/GenBank/DDBJ databases">
        <title>Lewinella sp. strain SSH13 Genome sequencing and assembly.</title>
        <authorList>
            <person name="Kim I."/>
        </authorList>
    </citation>
    <scope>NUCLEOTIDE SEQUENCE [LARGE SCALE GENOMIC DNA]</scope>
    <source>
        <strain evidence="2 3">SSH13</strain>
    </source>
</reference>
<evidence type="ECO:0000313" key="3">
    <source>
        <dbReference type="Proteomes" id="UP000321907"/>
    </source>
</evidence>
<sequence>MIKVINFLLLAILISSCKPNENEFAKKEDFAFITDSLNVDTLLVNNKLAGFSLTVFEDYSVVYSNQFGVRSFETDEKIDENTAFSTASISKPVTALLCHILAEKELIDLDEPIENYLKRWSLPENEHTENTKPTWKHLMNHTAGTSQHGFADFYEGDTIPSIKQSLLGQLPRYNQEIEFLFEPGTSWQYSGGGYVIIQMALEDTFQEPISELAREHIFKPLNMTNTTMKQPNEKGFLENVALVHNKDGEVIRTGLPITPQVAPSGMWSTTNDLAKLAIEIQNALRNENNRVVSHEVAKEITRTTALKNAVGGWSYGWQKTFGFDNYDWFMCNGSNTGVGGDVYATMTDGNGYVFLANGDKPNRFPVINQVRQKLQNLMGWSVEIKEDEMQEMPDELKAKLVGTYEDFLFQQPKLHVEIVDEGGKMIVKSPYFDFSMGKNSELIYLKNGFFKIIDYPNLMRFDFDDEGLEKVSLFRDDISTEIKVEHKS</sequence>
<dbReference type="EMBL" id="VOXD01000021">
    <property type="protein sequence ID" value="TXF88631.1"/>
    <property type="molecule type" value="Genomic_DNA"/>
</dbReference>
<protein>
    <submittedName>
        <fullName evidence="2">Beta-lactamase family protein</fullName>
    </submittedName>
</protein>
<dbReference type="PANTHER" id="PTHR43283">
    <property type="entry name" value="BETA-LACTAMASE-RELATED"/>
    <property type="match status" value="1"/>
</dbReference>
<organism evidence="2 3">
    <name type="scientific">Neolewinella aurantiaca</name>
    <dbReference type="NCBI Taxonomy" id="2602767"/>
    <lineage>
        <taxon>Bacteria</taxon>
        <taxon>Pseudomonadati</taxon>
        <taxon>Bacteroidota</taxon>
        <taxon>Saprospiria</taxon>
        <taxon>Saprospirales</taxon>
        <taxon>Lewinellaceae</taxon>
        <taxon>Neolewinella</taxon>
    </lineage>
</organism>
<dbReference type="InterPro" id="IPR001466">
    <property type="entry name" value="Beta-lactam-related"/>
</dbReference>
<dbReference type="Proteomes" id="UP000321907">
    <property type="component" value="Unassembled WGS sequence"/>
</dbReference>
<gene>
    <name evidence="2" type="ORF">FUA23_14290</name>
</gene>
<accession>A0A5C7FD53</accession>
<dbReference type="OrthoDB" id="9797709at2"/>
<feature type="domain" description="Beta-lactamase-related" evidence="1">
    <location>
        <begin position="44"/>
        <end position="367"/>
    </location>
</feature>
<keyword evidence="3" id="KW-1185">Reference proteome</keyword>
<dbReference type="PANTHER" id="PTHR43283:SF18">
    <property type="match status" value="1"/>
</dbReference>
<dbReference type="InterPro" id="IPR050789">
    <property type="entry name" value="Diverse_Enzym_Activities"/>
</dbReference>